<dbReference type="Proteomes" id="UP000298681">
    <property type="component" value="Unassembled WGS sequence"/>
</dbReference>
<sequence length="126" mass="13148">MSPDDPMRMLQVAACLFALAALGGVVMAAIRFSGKRNPPAWLAMLHGLLAGAGITLLAYAAWVDAVPSPALLALLLFLLAAGGGTVLSLAYKWKQRLLPSWLVITHALLAVVAFVLLLLAIFGAEG</sequence>
<gene>
    <name evidence="2" type="ORF">E4582_04015</name>
</gene>
<dbReference type="AlphaFoldDB" id="A0A4Z1RB75"/>
<accession>A0A4Z1RB75</accession>
<proteinExistence type="predicted"/>
<keyword evidence="1" id="KW-0812">Transmembrane</keyword>
<keyword evidence="1" id="KW-1133">Transmembrane helix</keyword>
<comment type="caution">
    <text evidence="2">The sequence shown here is derived from an EMBL/GenBank/DDBJ whole genome shotgun (WGS) entry which is preliminary data.</text>
</comment>
<feature type="transmembrane region" description="Helical" evidence="1">
    <location>
        <begin position="103"/>
        <end position="124"/>
    </location>
</feature>
<dbReference type="EMBL" id="SPUH01000001">
    <property type="protein sequence ID" value="TKS54018.1"/>
    <property type="molecule type" value="Genomic_DNA"/>
</dbReference>
<dbReference type="RefSeq" id="WP_134673399.1">
    <property type="nucleotide sequence ID" value="NZ_SPUH01000001.1"/>
</dbReference>
<keyword evidence="1" id="KW-0472">Membrane</keyword>
<evidence type="ECO:0000313" key="3">
    <source>
        <dbReference type="Proteomes" id="UP000298681"/>
    </source>
</evidence>
<feature type="transmembrane region" description="Helical" evidence="1">
    <location>
        <begin position="44"/>
        <end position="63"/>
    </location>
</feature>
<evidence type="ECO:0000313" key="2">
    <source>
        <dbReference type="EMBL" id="TKS54018.1"/>
    </source>
</evidence>
<reference evidence="2 3" key="1">
    <citation type="submission" date="2019-01" db="EMBL/GenBank/DDBJ databases">
        <authorList>
            <person name="Zhang S."/>
        </authorList>
    </citation>
    <scope>NUCLEOTIDE SEQUENCE [LARGE SCALE GENOMIC DNA]</scope>
    <source>
        <strain evidence="2 3">1626</strain>
    </source>
</reference>
<evidence type="ECO:0000256" key="1">
    <source>
        <dbReference type="SAM" id="Phobius"/>
    </source>
</evidence>
<keyword evidence="3" id="KW-1185">Reference proteome</keyword>
<feature type="transmembrane region" description="Helical" evidence="1">
    <location>
        <begin position="70"/>
        <end position="91"/>
    </location>
</feature>
<organism evidence="2 3">
    <name type="scientific">Luteimonas yindakuii</name>
    <dbReference type="NCBI Taxonomy" id="2565782"/>
    <lineage>
        <taxon>Bacteria</taxon>
        <taxon>Pseudomonadati</taxon>
        <taxon>Pseudomonadota</taxon>
        <taxon>Gammaproteobacteria</taxon>
        <taxon>Lysobacterales</taxon>
        <taxon>Lysobacteraceae</taxon>
        <taxon>Luteimonas</taxon>
    </lineage>
</organism>
<name>A0A4Z1RB75_9GAMM</name>
<protein>
    <submittedName>
        <fullName evidence="2">Uncharacterized protein</fullName>
    </submittedName>
</protein>